<organism evidence="3 4">
    <name type="scientific">Desulfopila aestuarii DSM 18488</name>
    <dbReference type="NCBI Taxonomy" id="1121416"/>
    <lineage>
        <taxon>Bacteria</taxon>
        <taxon>Pseudomonadati</taxon>
        <taxon>Thermodesulfobacteriota</taxon>
        <taxon>Desulfobulbia</taxon>
        <taxon>Desulfobulbales</taxon>
        <taxon>Desulfocapsaceae</taxon>
        <taxon>Desulfopila</taxon>
    </lineage>
</organism>
<dbReference type="InterPro" id="IPR055634">
    <property type="entry name" value="DUF7210"/>
</dbReference>
<proteinExistence type="predicted"/>
<accession>A0A1M7YJQ1</accession>
<dbReference type="OrthoDB" id="8909971at2"/>
<dbReference type="Proteomes" id="UP000184603">
    <property type="component" value="Unassembled WGS sequence"/>
</dbReference>
<dbReference type="AlphaFoldDB" id="A0A1M7YJQ1"/>
<dbReference type="EMBL" id="FRFE01000042">
    <property type="protein sequence ID" value="SHO52845.1"/>
    <property type="molecule type" value="Genomic_DNA"/>
</dbReference>
<feature type="compositionally biased region" description="Basic residues" evidence="1">
    <location>
        <begin position="15"/>
        <end position="24"/>
    </location>
</feature>
<dbReference type="STRING" id="1121416.SAMN02745220_04798"/>
<name>A0A1M7YJQ1_9BACT</name>
<dbReference type="RefSeq" id="WP_159441369.1">
    <property type="nucleotide sequence ID" value="NZ_FRFE01000042.1"/>
</dbReference>
<protein>
    <recommendedName>
        <fullName evidence="2">DUF7210 domain-containing protein</fullName>
    </recommendedName>
</protein>
<keyword evidence="4" id="KW-1185">Reference proteome</keyword>
<reference evidence="3 4" key="1">
    <citation type="submission" date="2016-12" db="EMBL/GenBank/DDBJ databases">
        <authorList>
            <person name="Song W.-J."/>
            <person name="Kurnit D.M."/>
        </authorList>
    </citation>
    <scope>NUCLEOTIDE SEQUENCE [LARGE SCALE GENOMIC DNA]</scope>
    <source>
        <strain evidence="3 4">DSM 18488</strain>
    </source>
</reference>
<gene>
    <name evidence="3" type="ORF">SAMN02745220_04798</name>
</gene>
<evidence type="ECO:0000313" key="3">
    <source>
        <dbReference type="EMBL" id="SHO52845.1"/>
    </source>
</evidence>
<sequence>MNEQIEKKPAERQKVKLKKPHRHAGKEYEAGAEIEVAVTDIQWLKDQGVI</sequence>
<feature type="compositionally biased region" description="Basic and acidic residues" evidence="1">
    <location>
        <begin position="1"/>
        <end position="14"/>
    </location>
</feature>
<evidence type="ECO:0000313" key="4">
    <source>
        <dbReference type="Proteomes" id="UP000184603"/>
    </source>
</evidence>
<evidence type="ECO:0000259" key="2">
    <source>
        <dbReference type="Pfam" id="PF23843"/>
    </source>
</evidence>
<dbReference type="Pfam" id="PF23843">
    <property type="entry name" value="DUF7210"/>
    <property type="match status" value="1"/>
</dbReference>
<feature type="region of interest" description="Disordered" evidence="1">
    <location>
        <begin position="1"/>
        <end position="24"/>
    </location>
</feature>
<feature type="domain" description="DUF7210" evidence="2">
    <location>
        <begin position="14"/>
        <end position="50"/>
    </location>
</feature>
<evidence type="ECO:0000256" key="1">
    <source>
        <dbReference type="SAM" id="MobiDB-lite"/>
    </source>
</evidence>